<reference evidence="7 8" key="1">
    <citation type="submission" date="2020-08" db="EMBL/GenBank/DDBJ databases">
        <title>Genomic Encyclopedia of Type Strains, Phase IV (KMG-IV): sequencing the most valuable type-strain genomes for metagenomic binning, comparative biology and taxonomic classification.</title>
        <authorList>
            <person name="Goeker M."/>
        </authorList>
    </citation>
    <scope>NUCLEOTIDE SEQUENCE [LARGE SCALE GENOMIC DNA]</scope>
    <source>
        <strain evidence="7 8">DSM 17498</strain>
    </source>
</reference>
<dbReference type="GO" id="GO:0030976">
    <property type="term" value="F:thiamine pyrophosphate binding"/>
    <property type="evidence" value="ECO:0007669"/>
    <property type="project" value="InterPro"/>
</dbReference>
<evidence type="ECO:0000256" key="3">
    <source>
        <dbReference type="RuleBase" id="RU362132"/>
    </source>
</evidence>
<comment type="caution">
    <text evidence="7">The sequence shown here is derived from an EMBL/GenBank/DDBJ whole genome shotgun (WGS) entry which is preliminary data.</text>
</comment>
<dbReference type="Pfam" id="PF00205">
    <property type="entry name" value="TPP_enzyme_M"/>
    <property type="match status" value="1"/>
</dbReference>
<dbReference type="GO" id="GO:0009097">
    <property type="term" value="P:isoleucine biosynthetic process"/>
    <property type="evidence" value="ECO:0007669"/>
    <property type="project" value="TreeGrafter"/>
</dbReference>
<dbReference type="Pfam" id="PF02776">
    <property type="entry name" value="TPP_enzyme_N"/>
    <property type="match status" value="1"/>
</dbReference>
<dbReference type="InterPro" id="IPR011766">
    <property type="entry name" value="TPP_enzyme_TPP-bd"/>
</dbReference>
<dbReference type="Pfam" id="PF02775">
    <property type="entry name" value="TPP_enzyme_C"/>
    <property type="match status" value="1"/>
</dbReference>
<keyword evidence="7" id="KW-0808">Transferase</keyword>
<proteinExistence type="inferred from homology"/>
<evidence type="ECO:0000256" key="2">
    <source>
        <dbReference type="ARBA" id="ARBA00023052"/>
    </source>
</evidence>
<name>A0A840N1M6_9BRAD</name>
<evidence type="ECO:0000313" key="7">
    <source>
        <dbReference type="EMBL" id="MBB5053983.1"/>
    </source>
</evidence>
<dbReference type="InterPro" id="IPR045229">
    <property type="entry name" value="TPP_enz"/>
</dbReference>
<dbReference type="GO" id="GO:0005948">
    <property type="term" value="C:acetolactate synthase complex"/>
    <property type="evidence" value="ECO:0007669"/>
    <property type="project" value="TreeGrafter"/>
</dbReference>
<dbReference type="GO" id="GO:0009099">
    <property type="term" value="P:L-valine biosynthetic process"/>
    <property type="evidence" value="ECO:0007669"/>
    <property type="project" value="TreeGrafter"/>
</dbReference>
<dbReference type="EC" id="2.2.1.6" evidence="7"/>
<feature type="domain" description="Thiamine pyrophosphate enzyme TPP-binding" evidence="5">
    <location>
        <begin position="389"/>
        <end position="536"/>
    </location>
</feature>
<comment type="similarity">
    <text evidence="1 3">Belongs to the TPP enzyme family.</text>
</comment>
<dbReference type="PANTHER" id="PTHR18968">
    <property type="entry name" value="THIAMINE PYROPHOSPHATE ENZYMES"/>
    <property type="match status" value="1"/>
</dbReference>
<dbReference type="GO" id="GO:0000287">
    <property type="term" value="F:magnesium ion binding"/>
    <property type="evidence" value="ECO:0007669"/>
    <property type="project" value="InterPro"/>
</dbReference>
<feature type="domain" description="Thiamine pyrophosphate enzyme N-terminal TPP-binding" evidence="6">
    <location>
        <begin position="4"/>
        <end position="118"/>
    </location>
</feature>
<dbReference type="GO" id="GO:0003984">
    <property type="term" value="F:acetolactate synthase activity"/>
    <property type="evidence" value="ECO:0007669"/>
    <property type="project" value="UniProtKB-EC"/>
</dbReference>
<protein>
    <submittedName>
        <fullName evidence="7">Acetolactate synthase-1/2/3 large subunit</fullName>
        <ecNumber evidence="7">2.2.1.6</ecNumber>
    </submittedName>
</protein>
<evidence type="ECO:0000259" key="4">
    <source>
        <dbReference type="Pfam" id="PF00205"/>
    </source>
</evidence>
<dbReference type="AlphaFoldDB" id="A0A840N1M6"/>
<dbReference type="EMBL" id="JACHIJ010000005">
    <property type="protein sequence ID" value="MBB5053983.1"/>
    <property type="molecule type" value="Genomic_DNA"/>
</dbReference>
<dbReference type="InterPro" id="IPR029035">
    <property type="entry name" value="DHS-like_NAD/FAD-binding_dom"/>
</dbReference>
<dbReference type="GO" id="GO:0050660">
    <property type="term" value="F:flavin adenine dinucleotide binding"/>
    <property type="evidence" value="ECO:0007669"/>
    <property type="project" value="TreeGrafter"/>
</dbReference>
<dbReference type="PANTHER" id="PTHR18968:SF13">
    <property type="entry name" value="ACETOLACTATE SYNTHASE CATALYTIC SUBUNIT, MITOCHONDRIAL"/>
    <property type="match status" value="1"/>
</dbReference>
<dbReference type="RefSeq" id="WP_184087713.1">
    <property type="nucleotide sequence ID" value="NZ_JACHIJ010000005.1"/>
</dbReference>
<dbReference type="Gene3D" id="3.40.50.970">
    <property type="match status" value="2"/>
</dbReference>
<evidence type="ECO:0000259" key="5">
    <source>
        <dbReference type="Pfam" id="PF02775"/>
    </source>
</evidence>
<accession>A0A840N1M6</accession>
<gene>
    <name evidence="7" type="ORF">HNQ36_003983</name>
</gene>
<dbReference type="Proteomes" id="UP000521227">
    <property type="component" value="Unassembled WGS sequence"/>
</dbReference>
<evidence type="ECO:0000313" key="8">
    <source>
        <dbReference type="Proteomes" id="UP000521227"/>
    </source>
</evidence>
<dbReference type="InterPro" id="IPR012000">
    <property type="entry name" value="Thiamin_PyroP_enz_cen_dom"/>
</dbReference>
<dbReference type="CDD" id="cd07035">
    <property type="entry name" value="TPP_PYR_POX_like"/>
    <property type="match status" value="1"/>
</dbReference>
<feature type="domain" description="Thiamine pyrophosphate enzyme central" evidence="4">
    <location>
        <begin position="193"/>
        <end position="324"/>
    </location>
</feature>
<dbReference type="Gene3D" id="3.40.50.1220">
    <property type="entry name" value="TPP-binding domain"/>
    <property type="match status" value="1"/>
</dbReference>
<dbReference type="CDD" id="cd00568">
    <property type="entry name" value="TPP_enzymes"/>
    <property type="match status" value="1"/>
</dbReference>
<evidence type="ECO:0000259" key="6">
    <source>
        <dbReference type="Pfam" id="PF02776"/>
    </source>
</evidence>
<dbReference type="SUPFAM" id="SSF52518">
    <property type="entry name" value="Thiamin diphosphate-binding fold (THDP-binding)"/>
    <property type="match status" value="2"/>
</dbReference>
<evidence type="ECO:0000256" key="1">
    <source>
        <dbReference type="ARBA" id="ARBA00007812"/>
    </source>
</evidence>
<keyword evidence="2 3" id="KW-0786">Thiamine pyrophosphate</keyword>
<dbReference type="InterPro" id="IPR012001">
    <property type="entry name" value="Thiamin_PyroP_enz_TPP-bd_dom"/>
</dbReference>
<sequence>MKRTGAWLTVYALEQIGARFTFGIPGVHTTELYDELNNSNQITPVLVTHEGGGAFMADAVSRLSDSIGVLTVVPASGLTHASSGIGEAFLDGVPMLVISGGPRTDMDYRYQLHQMDSQKFMSGLTKATFHVTSHEQVVPILFEAYAIAIHGEPGPVFVELPVNILLMTEEVGELPRYLPPARPPVEAVSDIVTAAEMLRHAKRPGVFVGWGARDATDLVVRLAEWLEAPVATTLQGLSSFPGNHPLHVGFGFGASAVPAAQNAFRDCDCLLAIGTRFSEIATGSYGVKVPENLIHIDINSEVFNANYPAKVSIADDAGTVLRQLLIQLEASVPRHWQQTSLRKQIQRDKIAYRATWYDHDVAGLVNPARFFDELRHQTPDDGIIVIDDGNHTFLTAELMPIHSPKSVILPTDFNCMGYAVPAAIGAKLSHPGRSVQTIVGDGAFLMTCMEILTAAMNNLGVIYYVFNDGELAQIAQAQQIPYKRKPCTKLGTLNIEGVALATGATYLHMQDNAAIADVLHKANEVSRSGLPVIVDVRIDYSKRTAFTTGTVKTNFGRFPLNQKVRILARAAVRHVAG</sequence>
<dbReference type="SUPFAM" id="SSF52467">
    <property type="entry name" value="DHS-like NAD/FAD-binding domain"/>
    <property type="match status" value="1"/>
</dbReference>
<organism evidence="7 8">
    <name type="scientific">Afipia massiliensis</name>
    <dbReference type="NCBI Taxonomy" id="211460"/>
    <lineage>
        <taxon>Bacteria</taxon>
        <taxon>Pseudomonadati</taxon>
        <taxon>Pseudomonadota</taxon>
        <taxon>Alphaproteobacteria</taxon>
        <taxon>Hyphomicrobiales</taxon>
        <taxon>Nitrobacteraceae</taxon>
        <taxon>Afipia</taxon>
    </lineage>
</organism>
<dbReference type="InterPro" id="IPR029061">
    <property type="entry name" value="THDP-binding"/>
</dbReference>